<feature type="region of interest" description="Disordered" evidence="1">
    <location>
        <begin position="1"/>
        <end position="293"/>
    </location>
</feature>
<keyword evidence="3" id="KW-1185">Reference proteome</keyword>
<dbReference type="EMBL" id="FN648453">
    <property type="protein sequence ID" value="CBJ26220.1"/>
    <property type="molecule type" value="Genomic_DNA"/>
</dbReference>
<dbReference type="AlphaFoldDB" id="D7FUF0"/>
<evidence type="ECO:0000313" key="2">
    <source>
        <dbReference type="EMBL" id="CBJ26220.1"/>
    </source>
</evidence>
<organism evidence="2 3">
    <name type="scientific">Ectocarpus siliculosus</name>
    <name type="common">Brown alga</name>
    <name type="synonym">Conferva siliculosa</name>
    <dbReference type="NCBI Taxonomy" id="2880"/>
    <lineage>
        <taxon>Eukaryota</taxon>
        <taxon>Sar</taxon>
        <taxon>Stramenopiles</taxon>
        <taxon>Ochrophyta</taxon>
        <taxon>PX clade</taxon>
        <taxon>Phaeophyceae</taxon>
        <taxon>Ectocarpales</taxon>
        <taxon>Ectocarpaceae</taxon>
        <taxon>Ectocarpus</taxon>
    </lineage>
</organism>
<accession>D7FUF0</accession>
<dbReference type="EMBL" id="FN649734">
    <property type="protein sequence ID" value="CBJ26220.1"/>
    <property type="molecule type" value="Genomic_DNA"/>
</dbReference>
<feature type="compositionally biased region" description="Low complexity" evidence="1">
    <location>
        <begin position="11"/>
        <end position="23"/>
    </location>
</feature>
<evidence type="ECO:0000313" key="3">
    <source>
        <dbReference type="Proteomes" id="UP000002630"/>
    </source>
</evidence>
<name>D7FUF0_ECTSI</name>
<feature type="compositionally biased region" description="Basic residues" evidence="1">
    <location>
        <begin position="247"/>
        <end position="261"/>
    </location>
</feature>
<reference evidence="2 3" key="1">
    <citation type="journal article" date="2010" name="Nature">
        <title>The Ectocarpus genome and the independent evolution of multicellularity in brown algae.</title>
        <authorList>
            <person name="Cock J.M."/>
            <person name="Sterck L."/>
            <person name="Rouze P."/>
            <person name="Scornet D."/>
            <person name="Allen A.E."/>
            <person name="Amoutzias G."/>
            <person name="Anthouard V."/>
            <person name="Artiguenave F."/>
            <person name="Aury J.M."/>
            <person name="Badger J.H."/>
            <person name="Beszteri B."/>
            <person name="Billiau K."/>
            <person name="Bonnet E."/>
            <person name="Bothwell J.H."/>
            <person name="Bowler C."/>
            <person name="Boyen C."/>
            <person name="Brownlee C."/>
            <person name="Carrano C.J."/>
            <person name="Charrier B."/>
            <person name="Cho G.Y."/>
            <person name="Coelho S.M."/>
            <person name="Collen J."/>
            <person name="Corre E."/>
            <person name="Da Silva C."/>
            <person name="Delage L."/>
            <person name="Delaroque N."/>
            <person name="Dittami S.M."/>
            <person name="Doulbeau S."/>
            <person name="Elias M."/>
            <person name="Farnham G."/>
            <person name="Gachon C.M."/>
            <person name="Gschloessl B."/>
            <person name="Heesch S."/>
            <person name="Jabbari K."/>
            <person name="Jubin C."/>
            <person name="Kawai H."/>
            <person name="Kimura K."/>
            <person name="Kloareg B."/>
            <person name="Kupper F.C."/>
            <person name="Lang D."/>
            <person name="Le Bail A."/>
            <person name="Leblanc C."/>
            <person name="Lerouge P."/>
            <person name="Lohr M."/>
            <person name="Lopez P.J."/>
            <person name="Martens C."/>
            <person name="Maumus F."/>
            <person name="Michel G."/>
            <person name="Miranda-Saavedra D."/>
            <person name="Morales J."/>
            <person name="Moreau H."/>
            <person name="Motomura T."/>
            <person name="Nagasato C."/>
            <person name="Napoli C.A."/>
            <person name="Nelson D.R."/>
            <person name="Nyvall-Collen P."/>
            <person name="Peters A.F."/>
            <person name="Pommier C."/>
            <person name="Potin P."/>
            <person name="Poulain J."/>
            <person name="Quesneville H."/>
            <person name="Read B."/>
            <person name="Rensing S.A."/>
            <person name="Ritter A."/>
            <person name="Rousvoal S."/>
            <person name="Samanta M."/>
            <person name="Samson G."/>
            <person name="Schroeder D.C."/>
            <person name="Segurens B."/>
            <person name="Strittmatter M."/>
            <person name="Tonon T."/>
            <person name="Tregear J.W."/>
            <person name="Valentin K."/>
            <person name="von Dassow P."/>
            <person name="Yamagishi T."/>
            <person name="Van de Peer Y."/>
            <person name="Wincker P."/>
        </authorList>
    </citation>
    <scope>NUCLEOTIDE SEQUENCE [LARGE SCALE GENOMIC DNA]</scope>
    <source>
        <strain evidence="3">Ec32 / CCAP1310/4</strain>
    </source>
</reference>
<evidence type="ECO:0000256" key="1">
    <source>
        <dbReference type="SAM" id="MobiDB-lite"/>
    </source>
</evidence>
<protein>
    <submittedName>
        <fullName evidence="2">Uncharacterized protein</fullName>
    </submittedName>
</protein>
<feature type="compositionally biased region" description="Gly residues" evidence="1">
    <location>
        <begin position="39"/>
        <end position="51"/>
    </location>
</feature>
<feature type="compositionally biased region" description="Basic and acidic residues" evidence="1">
    <location>
        <begin position="145"/>
        <end position="155"/>
    </location>
</feature>
<proteinExistence type="predicted"/>
<feature type="compositionally biased region" description="Basic and acidic residues" evidence="1">
    <location>
        <begin position="179"/>
        <end position="202"/>
    </location>
</feature>
<dbReference type="OrthoDB" id="10577710at2759"/>
<dbReference type="Proteomes" id="UP000002630">
    <property type="component" value="Linkage Group LG09"/>
</dbReference>
<gene>
    <name evidence="2" type="ORF">Esi_0027_0112</name>
</gene>
<sequence>MLQGSRKPKSRSVSPRSSSANRSAGGGGTSSGPGPQRVRGGGGGGGGGGSEVGAVPARLSGRKRGAAKREGASANGVAEPLARSASKGIVAKAESESQTRLRKMAAKAPPEETDGAAASDHEKERPAAMSSQDTGETAGKLGAPAKEDIGVEEARPGAAADCQSSCAVAAAPTMDVEEEQGRAKRQRTEDGVETHRDHDPAKSPDNGDGGAAASPAPSRRLPGPEVDTTGGGKVAEAAADGDDKRGGQRRRQQRFRRRVPGGHRGGPLAASSLRSGGGDRGRGGNGTGQLLQASSTRGFVVMFDSTQRAG</sequence>
<dbReference type="InParanoid" id="D7FUF0"/>
<feature type="compositionally biased region" description="Low complexity" evidence="1">
    <location>
        <begin position="211"/>
        <end position="224"/>
    </location>
</feature>
<feature type="compositionally biased region" description="Basic residues" evidence="1">
    <location>
        <begin position="1"/>
        <end position="10"/>
    </location>
</feature>